<organism evidence="3 4">
    <name type="scientific">Acetobacterium wieringae</name>
    <dbReference type="NCBI Taxonomy" id="52694"/>
    <lineage>
        <taxon>Bacteria</taxon>
        <taxon>Bacillati</taxon>
        <taxon>Bacillota</taxon>
        <taxon>Clostridia</taxon>
        <taxon>Eubacteriales</taxon>
        <taxon>Eubacteriaceae</taxon>
        <taxon>Acetobacterium</taxon>
    </lineage>
</organism>
<comment type="caution">
    <text evidence="3">The sequence shown here is derived from an EMBL/GenBank/DDBJ whole genome shotgun (WGS) entry which is preliminary data.</text>
</comment>
<dbReference type="NCBIfam" id="TIGR00254">
    <property type="entry name" value="GGDEF"/>
    <property type="match status" value="1"/>
</dbReference>
<dbReference type="RefSeq" id="WP_070372164.1">
    <property type="nucleotide sequence ID" value="NZ_LKEU01000037.1"/>
</dbReference>
<feature type="transmembrane region" description="Helical" evidence="1">
    <location>
        <begin position="56"/>
        <end position="74"/>
    </location>
</feature>
<keyword evidence="1" id="KW-0472">Membrane</keyword>
<dbReference type="Proteomes" id="UP000176244">
    <property type="component" value="Unassembled WGS sequence"/>
</dbReference>
<dbReference type="InterPro" id="IPR000160">
    <property type="entry name" value="GGDEF_dom"/>
</dbReference>
<accession>A0A1F2PER6</accession>
<name>A0A1F2PER6_9FIRM</name>
<dbReference type="InterPro" id="IPR029787">
    <property type="entry name" value="Nucleotide_cyclase"/>
</dbReference>
<dbReference type="SMART" id="SM00267">
    <property type="entry name" value="GGDEF"/>
    <property type="match status" value="1"/>
</dbReference>
<feature type="domain" description="GGDEF" evidence="2">
    <location>
        <begin position="225"/>
        <end position="352"/>
    </location>
</feature>
<dbReference type="InterPro" id="IPR050469">
    <property type="entry name" value="Diguanylate_Cyclase"/>
</dbReference>
<dbReference type="GO" id="GO:0052621">
    <property type="term" value="F:diguanylate cyclase activity"/>
    <property type="evidence" value="ECO:0007669"/>
    <property type="project" value="UniProtKB-EC"/>
</dbReference>
<feature type="transmembrane region" description="Helical" evidence="1">
    <location>
        <begin position="159"/>
        <end position="183"/>
    </location>
</feature>
<dbReference type="SUPFAM" id="SSF55073">
    <property type="entry name" value="Nucleotide cyclase"/>
    <property type="match status" value="1"/>
</dbReference>
<dbReference type="Pfam" id="PF00990">
    <property type="entry name" value="GGDEF"/>
    <property type="match status" value="1"/>
</dbReference>
<dbReference type="EC" id="2.7.7.65" evidence="3"/>
<evidence type="ECO:0000313" key="4">
    <source>
        <dbReference type="Proteomes" id="UP000176244"/>
    </source>
</evidence>
<evidence type="ECO:0000256" key="1">
    <source>
        <dbReference type="SAM" id="Phobius"/>
    </source>
</evidence>
<sequence>MGGFLKLEGKARDDFYQAKYDYYKRFNLGVLFASAFMFLILFVADWQVDGAALGRSFLIRSSVVVPMLVVFWAYQKINNYKIMGILTYLMVHAMIWGNIWAGSYLADQSYVNEGFLIMSLVLLLVSFAAPPFVAIIGQLGLIGDILLADHLYHFENINAILTFNIQVIVLLCLVDFIIAGFYYDHYITQRKLEFALFHDPLTQVFNRRQLHKIMGEGHDLTFLSDAIAILIMDIDHFKLVNDRYGHDEGDRILQFVADCIRNSLRGPDMVMRWGGEEFVVILFDCPADQAMAVAERIRKSVEKSVNGVCAITISLGVAIYAGGDCFETINQADSALYVAKRQGRNQVVSYEALDEKLRQEVARARQNEV</sequence>
<dbReference type="EMBL" id="LKEU01000037">
    <property type="protein sequence ID" value="OFV69768.1"/>
    <property type="molecule type" value="Genomic_DNA"/>
</dbReference>
<dbReference type="OrthoDB" id="185601at2"/>
<evidence type="ECO:0000313" key="3">
    <source>
        <dbReference type="EMBL" id="OFV69768.1"/>
    </source>
</evidence>
<dbReference type="PROSITE" id="PS50887">
    <property type="entry name" value="GGDEF"/>
    <property type="match status" value="1"/>
</dbReference>
<evidence type="ECO:0000259" key="2">
    <source>
        <dbReference type="PROSITE" id="PS50887"/>
    </source>
</evidence>
<dbReference type="Gene3D" id="3.30.70.270">
    <property type="match status" value="1"/>
</dbReference>
<feature type="transmembrane region" description="Helical" evidence="1">
    <location>
        <begin position="26"/>
        <end position="44"/>
    </location>
</feature>
<dbReference type="CDD" id="cd01949">
    <property type="entry name" value="GGDEF"/>
    <property type="match status" value="1"/>
</dbReference>
<dbReference type="FunFam" id="3.30.70.270:FF:000001">
    <property type="entry name" value="Diguanylate cyclase domain protein"/>
    <property type="match status" value="1"/>
</dbReference>
<reference evidence="3 4" key="1">
    <citation type="submission" date="2015-09" db="EMBL/GenBank/DDBJ databases">
        <title>Genome sequence of Acetobacterium wieringae DSM 1911.</title>
        <authorList>
            <person name="Poehlein A."/>
            <person name="Bengelsdorf F.R."/>
            <person name="Schiel-Bengelsdorf B."/>
            <person name="Duerre P."/>
            <person name="Daniel R."/>
        </authorList>
    </citation>
    <scope>NUCLEOTIDE SEQUENCE [LARGE SCALE GENOMIC DNA]</scope>
    <source>
        <strain evidence="3 4">DSM 1911</strain>
    </source>
</reference>
<dbReference type="AlphaFoldDB" id="A0A1F2PER6"/>
<keyword evidence="3" id="KW-0548">Nucleotidyltransferase</keyword>
<feature type="transmembrane region" description="Helical" evidence="1">
    <location>
        <begin position="117"/>
        <end position="147"/>
    </location>
</feature>
<keyword evidence="3" id="KW-0808">Transferase</keyword>
<dbReference type="PANTHER" id="PTHR45138">
    <property type="entry name" value="REGULATORY COMPONENTS OF SENSORY TRANSDUCTION SYSTEM"/>
    <property type="match status" value="1"/>
</dbReference>
<dbReference type="InterPro" id="IPR043128">
    <property type="entry name" value="Rev_trsase/Diguanyl_cyclase"/>
</dbReference>
<gene>
    <name evidence="3" type="primary">ydaM_10</name>
    <name evidence="3" type="ORF">ACWI_29060</name>
</gene>
<feature type="transmembrane region" description="Helical" evidence="1">
    <location>
        <begin position="86"/>
        <end position="105"/>
    </location>
</feature>
<dbReference type="STRING" id="52694.ACWI_29060"/>
<keyword evidence="1" id="KW-0812">Transmembrane</keyword>
<dbReference type="PANTHER" id="PTHR45138:SF9">
    <property type="entry name" value="DIGUANYLATE CYCLASE DGCM-RELATED"/>
    <property type="match status" value="1"/>
</dbReference>
<protein>
    <submittedName>
        <fullName evidence="3">Putative diguanylate cyclase YdaM</fullName>
        <ecNumber evidence="3">2.7.7.65</ecNumber>
    </submittedName>
</protein>
<keyword evidence="1" id="KW-1133">Transmembrane helix</keyword>
<proteinExistence type="predicted"/>